<keyword evidence="2" id="KW-0808">Transferase</keyword>
<evidence type="ECO:0000256" key="1">
    <source>
        <dbReference type="ARBA" id="ARBA00022676"/>
    </source>
</evidence>
<keyword evidence="1 3" id="KW-0328">Glycosyltransferase</keyword>
<dbReference type="Proteomes" id="UP000239649">
    <property type="component" value="Unassembled WGS sequence"/>
</dbReference>
<comment type="caution">
    <text evidence="3">The sequence shown here is derived from an EMBL/GenBank/DDBJ whole genome shotgun (WGS) entry which is preliminary data.</text>
</comment>
<dbReference type="Gene3D" id="3.40.50.2020">
    <property type="match status" value="1"/>
</dbReference>
<evidence type="ECO:0000256" key="2">
    <source>
        <dbReference type="ARBA" id="ARBA00022679"/>
    </source>
</evidence>
<dbReference type="GO" id="GO:0004422">
    <property type="term" value="F:hypoxanthine phosphoribosyltransferase activity"/>
    <property type="evidence" value="ECO:0007669"/>
    <property type="project" value="TreeGrafter"/>
</dbReference>
<dbReference type="OrthoDB" id="9973266at2759"/>
<dbReference type="GO" id="GO:0032263">
    <property type="term" value="P:GMP salvage"/>
    <property type="evidence" value="ECO:0007669"/>
    <property type="project" value="TreeGrafter"/>
</dbReference>
<dbReference type="STRING" id="554055.A0A2P6V1F2"/>
<dbReference type="GO" id="GO:0032264">
    <property type="term" value="P:IMP salvage"/>
    <property type="evidence" value="ECO:0007669"/>
    <property type="project" value="TreeGrafter"/>
</dbReference>
<dbReference type="PANTHER" id="PTHR43363:SF1">
    <property type="entry name" value="HYPOXANTHINE-GUANINE PHOSPHORIBOSYLTRANSFERASE"/>
    <property type="match status" value="1"/>
</dbReference>
<name>A0A2P6V1F2_9CHLO</name>
<dbReference type="CDD" id="cd06223">
    <property type="entry name" value="PRTases_typeI"/>
    <property type="match status" value="1"/>
</dbReference>
<gene>
    <name evidence="3" type="ORF">C2E20_8433</name>
</gene>
<dbReference type="SUPFAM" id="SSF53271">
    <property type="entry name" value="PRTase-like"/>
    <property type="match status" value="1"/>
</dbReference>
<organism evidence="3 4">
    <name type="scientific">Micractinium conductrix</name>
    <dbReference type="NCBI Taxonomy" id="554055"/>
    <lineage>
        <taxon>Eukaryota</taxon>
        <taxon>Viridiplantae</taxon>
        <taxon>Chlorophyta</taxon>
        <taxon>core chlorophytes</taxon>
        <taxon>Trebouxiophyceae</taxon>
        <taxon>Chlorellales</taxon>
        <taxon>Chlorellaceae</taxon>
        <taxon>Chlorella clade</taxon>
        <taxon>Micractinium</taxon>
    </lineage>
</organism>
<reference evidence="3 4" key="1">
    <citation type="journal article" date="2018" name="Plant J.">
        <title>Genome sequences of Chlorella sorokiniana UTEX 1602 and Micractinium conductrix SAG 241.80: implications to maltose excretion by a green alga.</title>
        <authorList>
            <person name="Arriola M.B."/>
            <person name="Velmurugan N."/>
            <person name="Zhang Y."/>
            <person name="Plunkett M.H."/>
            <person name="Hondzo H."/>
            <person name="Barney B.M."/>
        </authorList>
    </citation>
    <scope>NUCLEOTIDE SEQUENCE [LARGE SCALE GENOMIC DNA]</scope>
    <source>
        <strain evidence="3 4">SAG 241.80</strain>
    </source>
</reference>
<dbReference type="InterPro" id="IPR000836">
    <property type="entry name" value="PRTase_dom"/>
</dbReference>
<sequence>MGICIEPAESAVASVSLNACCTEPAAPAACAPARMHVTYDELHGSIVSSLDALRAAGWGEPDYLVAISGGGLIPARILRSVLRHASKQGGCAQIKVIGLELYSDELEGRPHEAGVKRTQWFEKDSVSLVGKRILVVDEVDDSRATLAYAVRELQADVVEEEAALAAVGAPVPETHLGVYVIHNKLRPKVGSLPEGVPEFVAQELDCNPWICYPWDAPDIDEHNRGAARALLLQHAIPCLPPAN</sequence>
<dbReference type="GO" id="GO:0046100">
    <property type="term" value="P:hypoxanthine metabolic process"/>
    <property type="evidence" value="ECO:0007669"/>
    <property type="project" value="TreeGrafter"/>
</dbReference>
<keyword evidence="4" id="KW-1185">Reference proteome</keyword>
<dbReference type="InterPro" id="IPR029057">
    <property type="entry name" value="PRTase-like"/>
</dbReference>
<evidence type="ECO:0000313" key="3">
    <source>
        <dbReference type="EMBL" id="PSC67918.1"/>
    </source>
</evidence>
<protein>
    <submittedName>
        <fullName evidence="3">Xanthine phosphoribosyltransferase 1</fullName>
    </submittedName>
</protein>
<dbReference type="PANTHER" id="PTHR43363">
    <property type="entry name" value="HYPOXANTHINE PHOSPHORIBOSYLTRANSFERASE"/>
    <property type="match status" value="1"/>
</dbReference>
<accession>A0A2P6V1F2</accession>
<evidence type="ECO:0000313" key="4">
    <source>
        <dbReference type="Proteomes" id="UP000239649"/>
    </source>
</evidence>
<proteinExistence type="predicted"/>
<dbReference type="AlphaFoldDB" id="A0A2P6V1F2"/>
<dbReference type="GO" id="GO:0032265">
    <property type="term" value="P:XMP salvage"/>
    <property type="evidence" value="ECO:0007669"/>
    <property type="project" value="TreeGrafter"/>
</dbReference>
<dbReference type="EMBL" id="LHPF02000045">
    <property type="protein sequence ID" value="PSC67918.1"/>
    <property type="molecule type" value="Genomic_DNA"/>
</dbReference>
<dbReference type="GO" id="GO:0005737">
    <property type="term" value="C:cytoplasm"/>
    <property type="evidence" value="ECO:0007669"/>
    <property type="project" value="TreeGrafter"/>
</dbReference>